<reference evidence="8 9" key="1">
    <citation type="journal article" date="2015" name="Genome Announc.">
        <title>Expanding the biotechnology potential of lactobacilli through comparative genomics of 213 strains and associated genera.</title>
        <authorList>
            <person name="Sun Z."/>
            <person name="Harris H.M."/>
            <person name="McCann A."/>
            <person name="Guo C."/>
            <person name="Argimon S."/>
            <person name="Zhang W."/>
            <person name="Yang X."/>
            <person name="Jeffery I.B."/>
            <person name="Cooney J.C."/>
            <person name="Kagawa T.F."/>
            <person name="Liu W."/>
            <person name="Song Y."/>
            <person name="Salvetti E."/>
            <person name="Wrobel A."/>
            <person name="Rasinkangas P."/>
            <person name="Parkhill J."/>
            <person name="Rea M.C."/>
            <person name="O'Sullivan O."/>
            <person name="Ritari J."/>
            <person name="Douillard F.P."/>
            <person name="Paul Ross R."/>
            <person name="Yang R."/>
            <person name="Briner A.E."/>
            <person name="Felis G.E."/>
            <person name="de Vos W.M."/>
            <person name="Barrangou R."/>
            <person name="Klaenhammer T.R."/>
            <person name="Caufield P.W."/>
            <person name="Cui Y."/>
            <person name="Zhang H."/>
            <person name="O'Toole P.W."/>
        </authorList>
    </citation>
    <scope>NUCLEOTIDE SEQUENCE [LARGE SCALE GENOMIC DNA]</scope>
    <source>
        <strain evidence="8 9">DSM 19971</strain>
    </source>
</reference>
<comment type="similarity">
    <text evidence="6">Belongs to the purine/pyrimidine phosphoribosyltransferase family. PyrE subfamily.</text>
</comment>
<dbReference type="CDD" id="cd06223">
    <property type="entry name" value="PRTases_typeI"/>
    <property type="match status" value="1"/>
</dbReference>
<dbReference type="Gene3D" id="3.40.50.2020">
    <property type="match status" value="1"/>
</dbReference>
<dbReference type="Proteomes" id="UP000051155">
    <property type="component" value="Unassembled WGS sequence"/>
</dbReference>
<keyword evidence="5 6" id="KW-0665">Pyrimidine biosynthesis</keyword>
<feature type="binding site" evidence="6">
    <location>
        <position position="99"/>
    </location>
    <ligand>
        <name>5-phospho-alpha-D-ribose 1-diphosphate</name>
        <dbReference type="ChEBI" id="CHEBI:58017"/>
        <note>ligand shared between dimeric partners</note>
    </ligand>
</feature>
<dbReference type="GO" id="GO:0004588">
    <property type="term" value="F:orotate phosphoribosyltransferase activity"/>
    <property type="evidence" value="ECO:0007669"/>
    <property type="project" value="UniProtKB-UniRule"/>
</dbReference>
<comment type="catalytic activity">
    <reaction evidence="6">
        <text>orotidine 5'-phosphate + diphosphate = orotate + 5-phospho-alpha-D-ribose 1-diphosphate</text>
        <dbReference type="Rhea" id="RHEA:10380"/>
        <dbReference type="ChEBI" id="CHEBI:30839"/>
        <dbReference type="ChEBI" id="CHEBI:33019"/>
        <dbReference type="ChEBI" id="CHEBI:57538"/>
        <dbReference type="ChEBI" id="CHEBI:58017"/>
        <dbReference type="EC" id="2.4.2.10"/>
    </reaction>
</comment>
<feature type="binding site" description="in other chain" evidence="6">
    <location>
        <begin position="125"/>
        <end position="133"/>
    </location>
    <ligand>
        <name>5-phospho-alpha-D-ribose 1-diphosphate</name>
        <dbReference type="ChEBI" id="CHEBI:58017"/>
        <note>ligand shared between dimeric partners</note>
    </ligand>
</feature>
<organism evidence="8 9">
    <name type="scientific">Liquorilactobacillus uvarum DSM 19971</name>
    <dbReference type="NCBI Taxonomy" id="1423812"/>
    <lineage>
        <taxon>Bacteria</taxon>
        <taxon>Bacillati</taxon>
        <taxon>Bacillota</taxon>
        <taxon>Bacilli</taxon>
        <taxon>Lactobacillales</taxon>
        <taxon>Lactobacillaceae</taxon>
        <taxon>Liquorilactobacillus</taxon>
    </lineage>
</organism>
<dbReference type="UniPathway" id="UPA00070">
    <property type="reaction ID" value="UER00119"/>
</dbReference>
<keyword evidence="4 6" id="KW-0808">Transferase</keyword>
<dbReference type="Pfam" id="PF00156">
    <property type="entry name" value="Pribosyltran"/>
    <property type="match status" value="1"/>
</dbReference>
<dbReference type="PANTHER" id="PTHR19278:SF9">
    <property type="entry name" value="URIDINE 5'-MONOPHOSPHATE SYNTHASE"/>
    <property type="match status" value="1"/>
</dbReference>
<dbReference type="GO" id="GO:0044205">
    <property type="term" value="P:'de novo' UMP biosynthetic process"/>
    <property type="evidence" value="ECO:0007669"/>
    <property type="project" value="UniProtKB-UniRule"/>
</dbReference>
<dbReference type="EMBL" id="AZEG01000001">
    <property type="protein sequence ID" value="KRL39032.1"/>
    <property type="molecule type" value="Genomic_DNA"/>
</dbReference>
<evidence type="ECO:0000256" key="5">
    <source>
        <dbReference type="ARBA" id="ARBA00022975"/>
    </source>
</evidence>
<feature type="binding site" evidence="6">
    <location>
        <position position="103"/>
    </location>
    <ligand>
        <name>5-phospho-alpha-D-ribose 1-diphosphate</name>
        <dbReference type="ChEBI" id="CHEBI:58017"/>
        <note>ligand shared between dimeric partners</note>
    </ligand>
</feature>
<feature type="binding site" evidence="6">
    <location>
        <position position="129"/>
    </location>
    <ligand>
        <name>orotate</name>
        <dbReference type="ChEBI" id="CHEBI:30839"/>
    </ligand>
</feature>
<keyword evidence="6" id="KW-0460">Magnesium</keyword>
<evidence type="ECO:0000256" key="6">
    <source>
        <dbReference type="HAMAP-Rule" id="MF_01208"/>
    </source>
</evidence>
<accession>A0A0R1QDX6</accession>
<evidence type="ECO:0000256" key="4">
    <source>
        <dbReference type="ARBA" id="ARBA00022679"/>
    </source>
</evidence>
<feature type="domain" description="Phosphoribosyltransferase" evidence="7">
    <location>
        <begin position="54"/>
        <end position="155"/>
    </location>
</feature>
<dbReference type="GO" id="GO:0000287">
    <property type="term" value="F:magnesium ion binding"/>
    <property type="evidence" value="ECO:0007669"/>
    <property type="project" value="UniProtKB-UniRule"/>
</dbReference>
<comment type="cofactor">
    <cofactor evidence="6">
        <name>Mg(2+)</name>
        <dbReference type="ChEBI" id="CHEBI:18420"/>
    </cofactor>
</comment>
<evidence type="ECO:0000259" key="7">
    <source>
        <dbReference type="Pfam" id="PF00156"/>
    </source>
</evidence>
<proteinExistence type="inferred from homology"/>
<dbReference type="AlphaFoldDB" id="A0A0R1QDX6"/>
<dbReference type="GO" id="GO:0019856">
    <property type="term" value="P:pyrimidine nucleobase biosynthetic process"/>
    <property type="evidence" value="ECO:0007669"/>
    <property type="project" value="TreeGrafter"/>
</dbReference>
<dbReference type="InterPro" id="IPR029057">
    <property type="entry name" value="PRTase-like"/>
</dbReference>
<comment type="subunit">
    <text evidence="6">Homodimer.</text>
</comment>
<dbReference type="SUPFAM" id="SSF53271">
    <property type="entry name" value="PRTase-like"/>
    <property type="match status" value="1"/>
</dbReference>
<dbReference type="InterPro" id="IPR000836">
    <property type="entry name" value="PRTase_dom"/>
</dbReference>
<keyword evidence="9" id="KW-1185">Reference proteome</keyword>
<dbReference type="HAMAP" id="MF_01208">
    <property type="entry name" value="PyrE"/>
    <property type="match status" value="1"/>
</dbReference>
<evidence type="ECO:0000256" key="1">
    <source>
        <dbReference type="ARBA" id="ARBA00004889"/>
    </source>
</evidence>
<dbReference type="InterPro" id="IPR023031">
    <property type="entry name" value="OPRT"/>
</dbReference>
<dbReference type="STRING" id="1423812.FD20_GL000073"/>
<evidence type="ECO:0000256" key="3">
    <source>
        <dbReference type="ARBA" id="ARBA00022676"/>
    </source>
</evidence>
<comment type="caution">
    <text evidence="6">Lacks conserved residue(s) required for the propagation of feature annotation.</text>
</comment>
<sequence>MGGKHLMKQVAKDLLEINAVTLSPNEPFTWASGIKSPIYCDNRLTISYPEIRTRIAKGIADLIRESFPEVEMIAGTATAGIPHAAWIAQELNLPMIYVRSKPKDHGRGKQIEGHLTVGQKTLLIDDLISTGGSVLKAVAAAQKEGADVIGVCGIFSYQLDAADKNFAAAKIPFATLTNYGELIDVAASDEQITASEKKLLKKWRQDPENWLED</sequence>
<evidence type="ECO:0000313" key="8">
    <source>
        <dbReference type="EMBL" id="KRL39032.1"/>
    </source>
</evidence>
<name>A0A0R1QDX6_9LACO</name>
<comment type="caution">
    <text evidence="8">The sequence shown here is derived from an EMBL/GenBank/DDBJ whole genome shotgun (WGS) entry which is preliminary data.</text>
</comment>
<keyword evidence="3 6" id="KW-0328">Glycosyltransferase</keyword>
<comment type="function">
    <text evidence="6">Catalyzes the transfer of a ribosyl phosphate group from 5-phosphoribose 1-diphosphate to orotate, leading to the formation of orotidine monophosphate (OMP).</text>
</comment>
<dbReference type="InterPro" id="IPR004467">
    <property type="entry name" value="Or_phspho_trans_dom"/>
</dbReference>
<dbReference type="EC" id="2.4.2.10" evidence="2 6"/>
<dbReference type="PANTHER" id="PTHR19278">
    <property type="entry name" value="OROTATE PHOSPHORIBOSYLTRANSFERASE"/>
    <property type="match status" value="1"/>
</dbReference>
<feature type="binding site" evidence="6">
    <location>
        <position position="105"/>
    </location>
    <ligand>
        <name>5-phospho-alpha-D-ribose 1-diphosphate</name>
        <dbReference type="ChEBI" id="CHEBI:58017"/>
        <note>ligand shared between dimeric partners</note>
    </ligand>
</feature>
<gene>
    <name evidence="6" type="primary">pyrE</name>
    <name evidence="8" type="ORF">FD20_GL000073</name>
</gene>
<evidence type="ECO:0000256" key="2">
    <source>
        <dbReference type="ARBA" id="ARBA00011971"/>
    </source>
</evidence>
<evidence type="ECO:0000313" key="9">
    <source>
        <dbReference type="Proteomes" id="UP000051155"/>
    </source>
</evidence>
<comment type="pathway">
    <text evidence="1 6">Pyrimidine metabolism; UMP biosynthesis via de novo pathway; UMP from orotate: step 1/2.</text>
</comment>
<dbReference type="PATRIC" id="fig|1423812.3.peg.75"/>
<protein>
    <recommendedName>
        <fullName evidence="2 6">Orotate phosphoribosyltransferase</fullName>
        <shortName evidence="6">OPRT</shortName>
        <shortName evidence="6">OPRTase</shortName>
        <ecNumber evidence="2 6">2.4.2.10</ecNumber>
    </recommendedName>
</protein>
<dbReference type="NCBIfam" id="TIGR00336">
    <property type="entry name" value="pyrE"/>
    <property type="match status" value="1"/>
</dbReference>